<comment type="cofactor">
    <cofactor evidence="6">
        <name>Mg(2+)</name>
        <dbReference type="ChEBI" id="CHEBI:18420"/>
    </cofactor>
    <text evidence="6">Binds 1 Mg(2+) ion per monomer.</text>
</comment>
<dbReference type="CDD" id="cd05254">
    <property type="entry name" value="dTDP_HR_like_SDR_e"/>
    <property type="match status" value="1"/>
</dbReference>
<evidence type="ECO:0000256" key="5">
    <source>
        <dbReference type="ARBA" id="ARBA00048200"/>
    </source>
</evidence>
<name>A0A2X0SGD8_9PROT</name>
<dbReference type="PANTHER" id="PTHR10491">
    <property type="entry name" value="DTDP-4-DEHYDRORHAMNOSE REDUCTASE"/>
    <property type="match status" value="1"/>
</dbReference>
<sequence length="308" mass="34081">MIHKPIILLLGKNGQVGFELQKILPCHGVMYAFGREDFDLSDLSYLREVVRNICPDVVVNASAYTAVDKAESESQVTYGINAGVPELLAKELAISGGLLVHYSTDYVFDGLKSGWYTESDIPNPQSVYGKSKFAGECQIALSGCRYLIFRTSWVFGTHGGNFAKTILRLAKERECLNVVADQHGAPTSASLIADVSSRILARYWQESDRDCFPYGVYHLTAIGETNWYEYAKFVVDYARKEGVVLHLQPSAIKAITSSDYPVSAQRPGNSRLDCGKLRRTFGLTLPDWQVDMACVLKKIISDEASVKG</sequence>
<dbReference type="GO" id="GO:0019305">
    <property type="term" value="P:dTDP-rhamnose biosynthetic process"/>
    <property type="evidence" value="ECO:0007669"/>
    <property type="project" value="UniProtKB-UniPathway"/>
</dbReference>
<evidence type="ECO:0000256" key="2">
    <source>
        <dbReference type="ARBA" id="ARBA00010944"/>
    </source>
</evidence>
<comment type="similarity">
    <text evidence="2 6">Belongs to the dTDP-4-dehydrorhamnose reductase family.</text>
</comment>
<feature type="domain" description="RmlD-like substrate binding" evidence="7">
    <location>
        <begin position="7"/>
        <end position="298"/>
    </location>
</feature>
<dbReference type="InterPro" id="IPR036291">
    <property type="entry name" value="NAD(P)-bd_dom_sf"/>
</dbReference>
<evidence type="ECO:0000259" key="7">
    <source>
        <dbReference type="Pfam" id="PF04321"/>
    </source>
</evidence>
<reference evidence="8" key="1">
    <citation type="submission" date="2018-05" db="EMBL/GenBank/DDBJ databases">
        <authorList>
            <person name="Lanie J.A."/>
            <person name="Ng W.-L."/>
            <person name="Kazmierczak K.M."/>
            <person name="Andrzejewski T.M."/>
            <person name="Davidsen T.M."/>
            <person name="Wayne K.J."/>
            <person name="Tettelin H."/>
            <person name="Glass J.I."/>
            <person name="Rusch D."/>
            <person name="Podicherti R."/>
            <person name="Tsui H.-C.T."/>
            <person name="Winkler M.E."/>
        </authorList>
    </citation>
    <scope>NUCLEOTIDE SEQUENCE</scope>
    <source>
        <strain evidence="8">KNB</strain>
    </source>
</reference>
<organism evidence="8">
    <name type="scientific">Candidatus Nitrotoga fabula</name>
    <dbReference type="NCBI Taxonomy" id="2182327"/>
    <lineage>
        <taxon>Bacteria</taxon>
        <taxon>Pseudomonadati</taxon>
        <taxon>Pseudomonadota</taxon>
        <taxon>Betaproteobacteria</taxon>
        <taxon>Nitrosomonadales</taxon>
        <taxon>Gallionellaceae</taxon>
        <taxon>Candidatus Nitrotoga</taxon>
    </lineage>
</organism>
<dbReference type="PANTHER" id="PTHR10491:SF4">
    <property type="entry name" value="METHIONINE ADENOSYLTRANSFERASE 2 SUBUNIT BETA"/>
    <property type="match status" value="1"/>
</dbReference>
<dbReference type="Pfam" id="PF04321">
    <property type="entry name" value="RmlD_sub_bind"/>
    <property type="match status" value="1"/>
</dbReference>
<comment type="function">
    <text evidence="6">Catalyzes the reduction of dTDP-6-deoxy-L-lyxo-4-hexulose to yield dTDP-L-rhamnose.</text>
</comment>
<dbReference type="Gene3D" id="3.90.25.10">
    <property type="entry name" value="UDP-galactose 4-epimerase, domain 1"/>
    <property type="match status" value="1"/>
</dbReference>
<comment type="catalytic activity">
    <reaction evidence="5 6">
        <text>dTDP-beta-L-rhamnose + NADP(+) = dTDP-4-dehydro-beta-L-rhamnose + NADPH + H(+)</text>
        <dbReference type="Rhea" id="RHEA:21796"/>
        <dbReference type="ChEBI" id="CHEBI:15378"/>
        <dbReference type="ChEBI" id="CHEBI:57510"/>
        <dbReference type="ChEBI" id="CHEBI:57783"/>
        <dbReference type="ChEBI" id="CHEBI:58349"/>
        <dbReference type="ChEBI" id="CHEBI:62830"/>
        <dbReference type="EC" id="1.1.1.133"/>
    </reaction>
</comment>
<dbReference type="SUPFAM" id="SSF51735">
    <property type="entry name" value="NAD(P)-binding Rossmann-fold domains"/>
    <property type="match status" value="1"/>
</dbReference>
<evidence type="ECO:0000313" key="8">
    <source>
        <dbReference type="EMBL" id="SPS04856.1"/>
    </source>
</evidence>
<comment type="pathway">
    <text evidence="1 6">Carbohydrate biosynthesis; dTDP-L-rhamnose biosynthesis.</text>
</comment>
<accession>A0A2X0SGD8</accession>
<dbReference type="GO" id="GO:0008831">
    <property type="term" value="F:dTDP-4-dehydrorhamnose reductase activity"/>
    <property type="evidence" value="ECO:0007669"/>
    <property type="project" value="UniProtKB-EC"/>
</dbReference>
<dbReference type="InterPro" id="IPR029903">
    <property type="entry name" value="RmlD-like-bd"/>
</dbReference>
<dbReference type="EC" id="1.1.1.133" evidence="3 6"/>
<dbReference type="UniPathway" id="UPA00124"/>
<gene>
    <name evidence="8" type="primary">rfbD</name>
    <name evidence="8" type="ORF">NITFAB_0445</name>
</gene>
<evidence type="ECO:0000256" key="4">
    <source>
        <dbReference type="ARBA" id="ARBA00017099"/>
    </source>
</evidence>
<evidence type="ECO:0000256" key="1">
    <source>
        <dbReference type="ARBA" id="ARBA00004781"/>
    </source>
</evidence>
<dbReference type="Gene3D" id="3.40.50.720">
    <property type="entry name" value="NAD(P)-binding Rossmann-like Domain"/>
    <property type="match status" value="1"/>
</dbReference>
<dbReference type="AlphaFoldDB" id="A0A2X0SGD8"/>
<dbReference type="EMBL" id="LS423452">
    <property type="protein sequence ID" value="SPS04856.1"/>
    <property type="molecule type" value="Genomic_DNA"/>
</dbReference>
<proteinExistence type="inferred from homology"/>
<keyword evidence="6 8" id="KW-0560">Oxidoreductase</keyword>
<keyword evidence="6" id="KW-0521">NADP</keyword>
<dbReference type="GO" id="GO:0005829">
    <property type="term" value="C:cytosol"/>
    <property type="evidence" value="ECO:0007669"/>
    <property type="project" value="TreeGrafter"/>
</dbReference>
<evidence type="ECO:0000256" key="6">
    <source>
        <dbReference type="RuleBase" id="RU364082"/>
    </source>
</evidence>
<dbReference type="NCBIfam" id="TIGR01214">
    <property type="entry name" value="rmlD"/>
    <property type="match status" value="1"/>
</dbReference>
<dbReference type="InterPro" id="IPR005913">
    <property type="entry name" value="dTDP_dehydrorham_reduct"/>
</dbReference>
<protein>
    <recommendedName>
        <fullName evidence="4 6">dTDP-4-dehydrorhamnose reductase</fullName>
        <ecNumber evidence="3 6">1.1.1.133</ecNumber>
    </recommendedName>
</protein>
<evidence type="ECO:0000256" key="3">
    <source>
        <dbReference type="ARBA" id="ARBA00012929"/>
    </source>
</evidence>